<dbReference type="GO" id="GO:0030975">
    <property type="term" value="F:thiamine binding"/>
    <property type="evidence" value="ECO:0007669"/>
    <property type="project" value="UniProtKB-UniRule"/>
</dbReference>
<dbReference type="GO" id="GO:0009229">
    <property type="term" value="P:thiamine diphosphate biosynthetic process"/>
    <property type="evidence" value="ECO:0007669"/>
    <property type="project" value="UniProtKB-UniRule"/>
</dbReference>
<keyword evidence="3 7" id="KW-0808">Transferase</keyword>
<dbReference type="Proteomes" id="UP000053237">
    <property type="component" value="Unassembled WGS sequence"/>
</dbReference>
<dbReference type="GO" id="GO:0005524">
    <property type="term" value="F:ATP binding"/>
    <property type="evidence" value="ECO:0007669"/>
    <property type="project" value="UniProtKB-UniRule"/>
</dbReference>
<evidence type="ECO:0000313" key="10">
    <source>
        <dbReference type="Proteomes" id="UP000053237"/>
    </source>
</evidence>
<organism evidence="9 10">
    <name type="scientific">Albugo candida</name>
    <dbReference type="NCBI Taxonomy" id="65357"/>
    <lineage>
        <taxon>Eukaryota</taxon>
        <taxon>Sar</taxon>
        <taxon>Stramenopiles</taxon>
        <taxon>Oomycota</taxon>
        <taxon>Peronosporomycetes</taxon>
        <taxon>Albuginales</taxon>
        <taxon>Albuginaceae</taxon>
        <taxon>Albugo</taxon>
    </lineage>
</organism>
<dbReference type="PANTHER" id="PTHR13622:SF8">
    <property type="entry name" value="THIAMIN PYROPHOSPHOKINASE 1"/>
    <property type="match status" value="1"/>
</dbReference>
<dbReference type="Gene3D" id="2.60.120.320">
    <property type="entry name" value="Thiamin pyrophosphokinase, thiamin-binding domain"/>
    <property type="match status" value="1"/>
</dbReference>
<dbReference type="InterPro" id="IPR006282">
    <property type="entry name" value="Thi_PPkinase"/>
</dbReference>
<comment type="caution">
    <text evidence="9">The sequence shown here is derived from an EMBL/GenBank/DDBJ whole genome shotgun (WGS) entry which is preliminary data.</text>
</comment>
<evidence type="ECO:0000256" key="2">
    <source>
        <dbReference type="ARBA" id="ARBA00006785"/>
    </source>
</evidence>
<dbReference type="UniPathway" id="UPA00060">
    <property type="reaction ID" value="UER00597"/>
</dbReference>
<gene>
    <name evidence="9" type="ORF">BN9_018110</name>
</gene>
<evidence type="ECO:0000313" key="9">
    <source>
        <dbReference type="EMBL" id="CCI41027.1"/>
    </source>
</evidence>
<evidence type="ECO:0000259" key="8">
    <source>
        <dbReference type="SMART" id="SM00983"/>
    </source>
</evidence>
<dbReference type="OrthoDB" id="25149at2759"/>
<dbReference type="SMART" id="SM00983">
    <property type="entry name" value="TPK_B1_binding"/>
    <property type="match status" value="1"/>
</dbReference>
<dbReference type="NCBIfam" id="TIGR01378">
    <property type="entry name" value="thi_PPkinase"/>
    <property type="match status" value="1"/>
</dbReference>
<dbReference type="SUPFAM" id="SSF63862">
    <property type="entry name" value="Thiamin pyrophosphokinase, substrate-binding domain"/>
    <property type="match status" value="1"/>
</dbReference>
<dbReference type="GO" id="GO:0004788">
    <property type="term" value="F:thiamine diphosphokinase activity"/>
    <property type="evidence" value="ECO:0007669"/>
    <property type="project" value="UniProtKB-UniRule"/>
</dbReference>
<evidence type="ECO:0000256" key="3">
    <source>
        <dbReference type="ARBA" id="ARBA00022679"/>
    </source>
</evidence>
<dbReference type="InterPro" id="IPR036759">
    <property type="entry name" value="TPK_catalytic_sf"/>
</dbReference>
<dbReference type="InterPro" id="IPR036371">
    <property type="entry name" value="TPK_B1-bd_sf"/>
</dbReference>
<dbReference type="STRING" id="65357.A0A024G3A2"/>
<evidence type="ECO:0000256" key="6">
    <source>
        <dbReference type="ARBA" id="ARBA00022840"/>
    </source>
</evidence>
<proteinExistence type="inferred from homology"/>
<comment type="catalytic activity">
    <reaction evidence="7">
        <text>thiamine + ATP = thiamine diphosphate + AMP + H(+)</text>
        <dbReference type="Rhea" id="RHEA:11576"/>
        <dbReference type="ChEBI" id="CHEBI:15378"/>
        <dbReference type="ChEBI" id="CHEBI:18385"/>
        <dbReference type="ChEBI" id="CHEBI:30616"/>
        <dbReference type="ChEBI" id="CHEBI:58937"/>
        <dbReference type="ChEBI" id="CHEBI:456215"/>
    </reaction>
</comment>
<dbReference type="SUPFAM" id="SSF63999">
    <property type="entry name" value="Thiamin pyrophosphokinase, catalytic domain"/>
    <property type="match status" value="1"/>
</dbReference>
<reference evidence="9 10" key="1">
    <citation type="submission" date="2012-05" db="EMBL/GenBank/DDBJ databases">
        <title>Recombination and specialization in a pathogen metapopulation.</title>
        <authorList>
            <person name="Gardiner A."/>
            <person name="Kemen E."/>
            <person name="Schultz-Larsen T."/>
            <person name="MacLean D."/>
            <person name="Van Oosterhout C."/>
            <person name="Jones J.D.G."/>
        </authorList>
    </citation>
    <scope>NUCLEOTIDE SEQUENCE [LARGE SCALE GENOMIC DNA]</scope>
    <source>
        <strain evidence="9 10">Ac Nc2</strain>
    </source>
</reference>
<accession>A0A024G3A2</accession>
<dbReference type="CDD" id="cd07995">
    <property type="entry name" value="TPK"/>
    <property type="match status" value="1"/>
</dbReference>
<dbReference type="AlphaFoldDB" id="A0A024G3A2"/>
<dbReference type="Gene3D" id="3.40.50.10240">
    <property type="entry name" value="Thiamin pyrophosphokinase, catalytic domain"/>
    <property type="match status" value="1"/>
</dbReference>
<comment type="similarity">
    <text evidence="2 7">Belongs to the thiamine pyrophosphokinase family.</text>
</comment>
<comment type="pathway">
    <text evidence="1 7">Cofactor biosynthesis; thiamine diphosphate biosynthesis; thiamine diphosphate from thiamine: step 1/1.</text>
</comment>
<dbReference type="Pfam" id="PF04265">
    <property type="entry name" value="TPK_B1_binding"/>
    <property type="match status" value="1"/>
</dbReference>
<dbReference type="FunFam" id="2.60.120.320:FF:000001">
    <property type="entry name" value="Thiamine pyrophosphokinase"/>
    <property type="match status" value="1"/>
</dbReference>
<dbReference type="PANTHER" id="PTHR13622">
    <property type="entry name" value="THIAMIN PYROPHOSPHOKINASE"/>
    <property type="match status" value="1"/>
</dbReference>
<sequence>MPRYSTRYWSQRDPSLPQASLPKIAVILLNYKNFGWKIPSYVNAQSQQGSRELFCHLWSSAHVTICADGGANCLYDEATKVEAESIFLPKYIKGDLDSLRPAVRAFYEQRGSEIIQDLDQDSNDLDKCLNLLWDKQEEISSGMFSVVIFGGMGGRFDQEMQNINCLFRYQSKFQEICLVSESTTARLLVAGSHEIEPNLEYETGVCGIIPLGGPCRKLTTEGLQWDVTDRYSGFGEMVSTSNLIKEKRVLIQNSDPVIWTTELHGTEYS</sequence>
<dbReference type="InterPro" id="IPR016966">
    <property type="entry name" value="Thiamin_pyrophosphokinase_euk"/>
</dbReference>
<feature type="domain" description="Thiamin pyrophosphokinase thiamin-binding" evidence="8">
    <location>
        <begin position="191"/>
        <end position="257"/>
    </location>
</feature>
<keyword evidence="4 7" id="KW-0547">Nucleotide-binding</keyword>
<keyword evidence="10" id="KW-1185">Reference proteome</keyword>
<dbReference type="PIRSF" id="PIRSF031057">
    <property type="entry name" value="Thiamin_pyrophosphokinase"/>
    <property type="match status" value="1"/>
</dbReference>
<dbReference type="GO" id="GO:0006772">
    <property type="term" value="P:thiamine metabolic process"/>
    <property type="evidence" value="ECO:0007669"/>
    <property type="project" value="InterPro"/>
</dbReference>
<dbReference type="InterPro" id="IPR007373">
    <property type="entry name" value="Thiamin_PyroPKinase_B1-bd"/>
</dbReference>
<evidence type="ECO:0000256" key="5">
    <source>
        <dbReference type="ARBA" id="ARBA00022777"/>
    </source>
</evidence>
<name>A0A024G3A2_9STRA</name>
<dbReference type="InParanoid" id="A0A024G3A2"/>
<protein>
    <recommendedName>
        <fullName evidence="7">Thiamine pyrophosphokinase</fullName>
        <ecNumber evidence="7">2.7.6.2</ecNumber>
    </recommendedName>
</protein>
<evidence type="ECO:0000256" key="1">
    <source>
        <dbReference type="ARBA" id="ARBA00005078"/>
    </source>
</evidence>
<evidence type="ECO:0000256" key="4">
    <source>
        <dbReference type="ARBA" id="ARBA00022741"/>
    </source>
</evidence>
<evidence type="ECO:0000256" key="7">
    <source>
        <dbReference type="PIRNR" id="PIRNR031057"/>
    </source>
</evidence>
<dbReference type="Pfam" id="PF04263">
    <property type="entry name" value="TPK_catalytic"/>
    <property type="match status" value="1"/>
</dbReference>
<keyword evidence="5 7" id="KW-0418">Kinase</keyword>
<dbReference type="GO" id="GO:0016301">
    <property type="term" value="F:kinase activity"/>
    <property type="evidence" value="ECO:0007669"/>
    <property type="project" value="UniProtKB-UniRule"/>
</dbReference>
<dbReference type="EMBL" id="CAIX01000014">
    <property type="protein sequence ID" value="CCI41027.1"/>
    <property type="molecule type" value="Genomic_DNA"/>
</dbReference>
<keyword evidence="6 7" id="KW-0067">ATP-binding</keyword>
<dbReference type="EC" id="2.7.6.2" evidence="7"/>
<dbReference type="InterPro" id="IPR007371">
    <property type="entry name" value="TPK_catalytic"/>
</dbReference>